<dbReference type="Proteomes" id="UP000321570">
    <property type="component" value="Unassembled WGS sequence"/>
</dbReference>
<reference evidence="1 2" key="1">
    <citation type="submission" date="2019-07" db="EMBL/GenBank/DDBJ databases">
        <authorList>
            <person name="Jastrzebski P J."/>
            <person name="Paukszto L."/>
            <person name="Jastrzebski P J."/>
        </authorList>
    </citation>
    <scope>NUCLEOTIDE SEQUENCE [LARGE SCALE GENOMIC DNA]</scope>
    <source>
        <strain evidence="1 2">WMS-il1</strain>
    </source>
</reference>
<proteinExistence type="predicted"/>
<gene>
    <name evidence="1" type="ORF">WMSIL1_LOCUS3904</name>
</gene>
<dbReference type="EMBL" id="CABIJS010000111">
    <property type="protein sequence ID" value="VUZ43123.1"/>
    <property type="molecule type" value="Genomic_DNA"/>
</dbReference>
<evidence type="ECO:0000313" key="2">
    <source>
        <dbReference type="Proteomes" id="UP000321570"/>
    </source>
</evidence>
<sequence>MLSRVLTQVTHKASLVARTITTHAGQCGLLRALFISTARCSLSLSLSLP</sequence>
<accession>A0A564Y9A2</accession>
<name>A0A564Y9A2_HYMDI</name>
<dbReference type="AlphaFoldDB" id="A0A564Y9A2"/>
<protein>
    <submittedName>
        <fullName evidence="1">Uncharacterized protein</fullName>
    </submittedName>
</protein>
<evidence type="ECO:0000313" key="1">
    <source>
        <dbReference type="EMBL" id="VUZ43123.1"/>
    </source>
</evidence>
<organism evidence="1 2">
    <name type="scientific">Hymenolepis diminuta</name>
    <name type="common">Rat tapeworm</name>
    <dbReference type="NCBI Taxonomy" id="6216"/>
    <lineage>
        <taxon>Eukaryota</taxon>
        <taxon>Metazoa</taxon>
        <taxon>Spiralia</taxon>
        <taxon>Lophotrochozoa</taxon>
        <taxon>Platyhelminthes</taxon>
        <taxon>Cestoda</taxon>
        <taxon>Eucestoda</taxon>
        <taxon>Cyclophyllidea</taxon>
        <taxon>Hymenolepididae</taxon>
        <taxon>Hymenolepis</taxon>
    </lineage>
</organism>
<keyword evidence="2" id="KW-1185">Reference proteome</keyword>